<name>A0A101UV69_9ACTN</name>
<sequence>MRTVLKTGRVIGLPMAIWYKNYGLLPSVPEQKGKWRVRALPRFAKGGGVTAAPGGTGCGVIKDKAGGLRGPATQRRQARCSDQPILYDVLAGSLL</sequence>
<accession>A0A101UV69</accession>
<evidence type="ECO:0000313" key="1">
    <source>
        <dbReference type="EMBL" id="KUO17425.1"/>
    </source>
</evidence>
<organism evidence="1 2">
    <name type="scientific">Streptomyces dysideae</name>
    <dbReference type="NCBI Taxonomy" id="909626"/>
    <lineage>
        <taxon>Bacteria</taxon>
        <taxon>Bacillati</taxon>
        <taxon>Actinomycetota</taxon>
        <taxon>Actinomycetes</taxon>
        <taxon>Kitasatosporales</taxon>
        <taxon>Streptomycetaceae</taxon>
        <taxon>Streptomyces</taxon>
    </lineage>
</organism>
<reference evidence="1 2" key="1">
    <citation type="submission" date="2015-10" db="EMBL/GenBank/DDBJ databases">
        <title>Draft genome sequence of Streptomyces sp. RV15, isolated from a marine sponge.</title>
        <authorList>
            <person name="Ruckert C."/>
            <person name="Abdelmohsen U.R."/>
            <person name="Winkler A."/>
            <person name="Hentschel U."/>
            <person name="Kalinowski J."/>
            <person name="Kampfer P."/>
            <person name="Glaeser S."/>
        </authorList>
    </citation>
    <scope>NUCLEOTIDE SEQUENCE [LARGE SCALE GENOMIC DNA]</scope>
    <source>
        <strain evidence="1 2">RV15</strain>
    </source>
</reference>
<evidence type="ECO:0000313" key="2">
    <source>
        <dbReference type="Proteomes" id="UP000053260"/>
    </source>
</evidence>
<dbReference type="RefSeq" id="WP_067027875.1">
    <property type="nucleotide sequence ID" value="NZ_KQ949097.1"/>
</dbReference>
<dbReference type="Proteomes" id="UP000053260">
    <property type="component" value="Unassembled WGS sequence"/>
</dbReference>
<dbReference type="AlphaFoldDB" id="A0A101UV69"/>
<dbReference type="STRING" id="909626.AQJ91_30285"/>
<protein>
    <submittedName>
        <fullName evidence="1">Uncharacterized protein</fullName>
    </submittedName>
</protein>
<comment type="caution">
    <text evidence="1">The sequence shown here is derived from an EMBL/GenBank/DDBJ whole genome shotgun (WGS) entry which is preliminary data.</text>
</comment>
<gene>
    <name evidence="1" type="ORF">AQJ91_30285</name>
</gene>
<keyword evidence="2" id="KW-1185">Reference proteome</keyword>
<proteinExistence type="predicted"/>
<dbReference type="EMBL" id="LMXB01000075">
    <property type="protein sequence ID" value="KUO17425.1"/>
    <property type="molecule type" value="Genomic_DNA"/>
</dbReference>